<protein>
    <submittedName>
        <fullName evidence="1">Uncharacterized protein</fullName>
    </submittedName>
</protein>
<name>A0ACB9B432_9ASTR</name>
<proteinExistence type="predicted"/>
<sequence length="127" mass="14494">MKSRPRRMILYSLPRSLGVIDDNVPVEDKVHVVIRLPSPLDHQQGTKVSIAGTHNGIVLLALSEESKRYKLILYNPLTCASKIVFEGVPYDIPYVFGFGIFEDKTTQTLWITGRTLCWITRRMPLHD</sequence>
<comment type="caution">
    <text evidence="1">The sequence shown here is derived from an EMBL/GenBank/DDBJ whole genome shotgun (WGS) entry which is preliminary data.</text>
</comment>
<keyword evidence="2" id="KW-1185">Reference proteome</keyword>
<organism evidence="1 2">
    <name type="scientific">Smallanthus sonchifolius</name>
    <dbReference type="NCBI Taxonomy" id="185202"/>
    <lineage>
        <taxon>Eukaryota</taxon>
        <taxon>Viridiplantae</taxon>
        <taxon>Streptophyta</taxon>
        <taxon>Embryophyta</taxon>
        <taxon>Tracheophyta</taxon>
        <taxon>Spermatophyta</taxon>
        <taxon>Magnoliopsida</taxon>
        <taxon>eudicotyledons</taxon>
        <taxon>Gunneridae</taxon>
        <taxon>Pentapetalae</taxon>
        <taxon>asterids</taxon>
        <taxon>campanulids</taxon>
        <taxon>Asterales</taxon>
        <taxon>Asteraceae</taxon>
        <taxon>Asteroideae</taxon>
        <taxon>Heliantheae alliance</taxon>
        <taxon>Millerieae</taxon>
        <taxon>Smallanthus</taxon>
    </lineage>
</organism>
<evidence type="ECO:0000313" key="2">
    <source>
        <dbReference type="Proteomes" id="UP001056120"/>
    </source>
</evidence>
<evidence type="ECO:0000313" key="1">
    <source>
        <dbReference type="EMBL" id="KAI3716847.1"/>
    </source>
</evidence>
<reference evidence="2" key="1">
    <citation type="journal article" date="2022" name="Mol. Ecol. Resour.">
        <title>The genomes of chicory, endive, great burdock and yacon provide insights into Asteraceae palaeo-polyploidization history and plant inulin production.</title>
        <authorList>
            <person name="Fan W."/>
            <person name="Wang S."/>
            <person name="Wang H."/>
            <person name="Wang A."/>
            <person name="Jiang F."/>
            <person name="Liu H."/>
            <person name="Zhao H."/>
            <person name="Xu D."/>
            <person name="Zhang Y."/>
        </authorList>
    </citation>
    <scope>NUCLEOTIDE SEQUENCE [LARGE SCALE GENOMIC DNA]</scope>
    <source>
        <strain evidence="2">cv. Yunnan</strain>
    </source>
</reference>
<dbReference type="Proteomes" id="UP001056120">
    <property type="component" value="Linkage Group LG23"/>
</dbReference>
<reference evidence="1 2" key="2">
    <citation type="journal article" date="2022" name="Mol. Ecol. Resour.">
        <title>The genomes of chicory, endive, great burdock and yacon provide insights into Asteraceae paleo-polyploidization history and plant inulin production.</title>
        <authorList>
            <person name="Fan W."/>
            <person name="Wang S."/>
            <person name="Wang H."/>
            <person name="Wang A."/>
            <person name="Jiang F."/>
            <person name="Liu H."/>
            <person name="Zhao H."/>
            <person name="Xu D."/>
            <person name="Zhang Y."/>
        </authorList>
    </citation>
    <scope>NUCLEOTIDE SEQUENCE [LARGE SCALE GENOMIC DNA]</scope>
    <source>
        <strain evidence="2">cv. Yunnan</strain>
        <tissue evidence="1">Leaves</tissue>
    </source>
</reference>
<dbReference type="EMBL" id="CM042040">
    <property type="protein sequence ID" value="KAI3716847.1"/>
    <property type="molecule type" value="Genomic_DNA"/>
</dbReference>
<accession>A0ACB9B432</accession>
<gene>
    <name evidence="1" type="ORF">L1987_68039</name>
</gene>